<accession>A0A176VKQ2</accession>
<evidence type="ECO:0000256" key="1">
    <source>
        <dbReference type="ARBA" id="ARBA00010520"/>
    </source>
</evidence>
<dbReference type="Proteomes" id="UP000077202">
    <property type="component" value="Unassembled WGS sequence"/>
</dbReference>
<evidence type="ECO:0000313" key="3">
    <source>
        <dbReference type="EMBL" id="OAE20973.1"/>
    </source>
</evidence>
<feature type="region of interest" description="Disordered" evidence="2">
    <location>
        <begin position="420"/>
        <end position="443"/>
    </location>
</feature>
<dbReference type="AlphaFoldDB" id="A0A176VKQ2"/>
<comment type="similarity">
    <text evidence="1">Belongs to the endosulfine family.</text>
</comment>
<feature type="region of interest" description="Disordered" evidence="2">
    <location>
        <begin position="75"/>
        <end position="95"/>
    </location>
</feature>
<protein>
    <submittedName>
        <fullName evidence="3">Uncharacterized protein</fullName>
    </submittedName>
</protein>
<dbReference type="Pfam" id="PF04667">
    <property type="entry name" value="Endosulfine"/>
    <property type="match status" value="1"/>
</dbReference>
<proteinExistence type="inferred from homology"/>
<comment type="caution">
    <text evidence="3">The sequence shown here is derived from an EMBL/GenBank/DDBJ whole genome shotgun (WGS) entry which is preliminary data.</text>
</comment>
<keyword evidence="4" id="KW-1185">Reference proteome</keyword>
<evidence type="ECO:0000256" key="2">
    <source>
        <dbReference type="SAM" id="MobiDB-lite"/>
    </source>
</evidence>
<reference evidence="3" key="1">
    <citation type="submission" date="2016-03" db="EMBL/GenBank/DDBJ databases">
        <title>Mechanisms controlling the formation of the plant cell surface in tip-growing cells are functionally conserved among land plants.</title>
        <authorList>
            <person name="Honkanen S."/>
            <person name="Jones V.A."/>
            <person name="Morieri G."/>
            <person name="Champion C."/>
            <person name="Hetherington A.J."/>
            <person name="Kelly S."/>
            <person name="Saint-Marcoux D."/>
            <person name="Proust H."/>
            <person name="Prescott H."/>
            <person name="Dolan L."/>
        </authorList>
    </citation>
    <scope>NUCLEOTIDE SEQUENCE [LARGE SCALE GENOMIC DNA]</scope>
    <source>
        <tissue evidence="3">Whole gametophyte</tissue>
    </source>
</reference>
<dbReference type="PANTHER" id="PTHR34804:SF5">
    <property type="entry name" value="CAMP-REGULATED PHOSPHOPROTEIN 19-RELATED PROTEIN"/>
    <property type="match status" value="1"/>
</dbReference>
<feature type="region of interest" description="Disordered" evidence="2">
    <location>
        <begin position="374"/>
        <end position="405"/>
    </location>
</feature>
<sequence>MVNKNFSHPPQFKFSLSGQSCISKLRAQCLKANRSVALPDTTGSCGERRQPLGSSRRGDWVLTWLHQKAEESFPTDRGRSESWFPGRVSSKKQDGGRRGVVVVDVDVDGVVVTAKAIKMLPPQREEEDEEEKQRRAFCAMLNTTAGANLLRQEVLLLIPLESTSKSFASVWIENSDCPLAPKRPRQFDQERWPNSNGRNFPAAFLLRGATPGHGALAFNSSVFSDPGAECEPLKQSPILLALLCFGASILIALVWQGSTHPCEDVRSEQAISYSSTSQSLSGCFHRPVRTSCYKQISPGLNEMAGAGGSSHQGTDADKSDIITQEKEQEMLLKKKYGGLCPKKPPLIAKDNERAYFDSADWALCKQGSSHQLQHQRSHMESLPPKLQPTPHQQLPARRASYVPPGSEAFRQIEECERKRRAVSMSVKPESCGPTSSLNGKAPQ</sequence>
<dbReference type="PANTHER" id="PTHR34804">
    <property type="entry name" value="CAMP-REGULATED PHOSPHOPROTEIN 19-RELATED PROTEIN"/>
    <property type="match status" value="1"/>
</dbReference>
<feature type="compositionally biased region" description="Polar residues" evidence="2">
    <location>
        <begin position="432"/>
        <end position="443"/>
    </location>
</feature>
<name>A0A176VKQ2_MARPO</name>
<evidence type="ECO:0000313" key="4">
    <source>
        <dbReference type="Proteomes" id="UP000077202"/>
    </source>
</evidence>
<dbReference type="EMBL" id="LVLJ01003556">
    <property type="protein sequence ID" value="OAE20973.1"/>
    <property type="molecule type" value="Genomic_DNA"/>
</dbReference>
<organism evidence="3 4">
    <name type="scientific">Marchantia polymorpha subsp. ruderalis</name>
    <dbReference type="NCBI Taxonomy" id="1480154"/>
    <lineage>
        <taxon>Eukaryota</taxon>
        <taxon>Viridiplantae</taxon>
        <taxon>Streptophyta</taxon>
        <taxon>Embryophyta</taxon>
        <taxon>Marchantiophyta</taxon>
        <taxon>Marchantiopsida</taxon>
        <taxon>Marchantiidae</taxon>
        <taxon>Marchantiales</taxon>
        <taxon>Marchantiaceae</taxon>
        <taxon>Marchantia</taxon>
    </lineage>
</organism>
<gene>
    <name evidence="3" type="ORF">AXG93_267s1020</name>
</gene>
<dbReference type="InterPro" id="IPR006760">
    <property type="entry name" value="Endosulphine"/>
</dbReference>